<feature type="transmembrane region" description="Helical" evidence="1">
    <location>
        <begin position="21"/>
        <end position="42"/>
    </location>
</feature>
<dbReference type="Proteomes" id="UP001500506">
    <property type="component" value="Unassembled WGS sequence"/>
</dbReference>
<accession>A0ABP4WXT5</accession>
<keyword evidence="1" id="KW-1133">Transmembrane helix</keyword>
<keyword evidence="1" id="KW-0812">Transmembrane</keyword>
<evidence type="ECO:0000313" key="3">
    <source>
        <dbReference type="Proteomes" id="UP001500506"/>
    </source>
</evidence>
<keyword evidence="3" id="KW-1185">Reference proteome</keyword>
<proteinExistence type="predicted"/>
<protein>
    <submittedName>
        <fullName evidence="2">Uncharacterized protein</fullName>
    </submittedName>
</protein>
<evidence type="ECO:0000313" key="2">
    <source>
        <dbReference type="EMBL" id="GAA1765578.1"/>
    </source>
</evidence>
<feature type="transmembrane region" description="Helical" evidence="1">
    <location>
        <begin position="79"/>
        <end position="100"/>
    </location>
</feature>
<comment type="caution">
    <text evidence="2">The sequence shown here is derived from an EMBL/GenBank/DDBJ whole genome shotgun (WGS) entry which is preliminary data.</text>
</comment>
<gene>
    <name evidence="2" type="ORF">GCM10009747_27220</name>
</gene>
<feature type="transmembrane region" description="Helical" evidence="1">
    <location>
        <begin position="106"/>
        <end position="127"/>
    </location>
</feature>
<dbReference type="EMBL" id="BAAANH010000005">
    <property type="protein sequence ID" value="GAA1765578.1"/>
    <property type="molecule type" value="Genomic_DNA"/>
</dbReference>
<organism evidence="2 3">
    <name type="scientific">Agromyces humatus</name>
    <dbReference type="NCBI Taxonomy" id="279573"/>
    <lineage>
        <taxon>Bacteria</taxon>
        <taxon>Bacillati</taxon>
        <taxon>Actinomycetota</taxon>
        <taxon>Actinomycetes</taxon>
        <taxon>Micrococcales</taxon>
        <taxon>Microbacteriaceae</taxon>
        <taxon>Agromyces</taxon>
    </lineage>
</organism>
<evidence type="ECO:0000256" key="1">
    <source>
        <dbReference type="SAM" id="Phobius"/>
    </source>
</evidence>
<feature type="transmembrane region" description="Helical" evidence="1">
    <location>
        <begin position="48"/>
        <end position="67"/>
    </location>
</feature>
<dbReference type="RefSeq" id="WP_232498626.1">
    <property type="nucleotide sequence ID" value="NZ_BAAANH010000005.1"/>
</dbReference>
<feature type="transmembrane region" description="Helical" evidence="1">
    <location>
        <begin position="139"/>
        <end position="161"/>
    </location>
</feature>
<reference evidence="3" key="1">
    <citation type="journal article" date="2019" name="Int. J. Syst. Evol. Microbiol.">
        <title>The Global Catalogue of Microorganisms (GCM) 10K type strain sequencing project: providing services to taxonomists for standard genome sequencing and annotation.</title>
        <authorList>
            <consortium name="The Broad Institute Genomics Platform"/>
            <consortium name="The Broad Institute Genome Sequencing Center for Infectious Disease"/>
            <person name="Wu L."/>
            <person name="Ma J."/>
        </authorList>
    </citation>
    <scope>NUCLEOTIDE SEQUENCE [LARGE SCALE GENOMIC DNA]</scope>
    <source>
        <strain evidence="3">JCM 14319</strain>
    </source>
</reference>
<name>A0ABP4WXT5_9MICO</name>
<keyword evidence="1" id="KW-0472">Membrane</keyword>
<sequence length="165" mass="16615">MTAASTVAVRSSIRPTAVGEALGVALVIAGGLVAAVAGPLQLERGSWLAAYLVLVCGVAQCLVFRSFAHVGWANGRRGWGALAAWNAGNLLVMVGALARLPLVADVGGLLLVVPLVAALRATFATPPASRVSAGRSTRVLARLVLAAVLIGVPVGLVLTHLRSAG</sequence>